<keyword evidence="1" id="KW-0812">Transmembrane</keyword>
<dbReference type="RefSeq" id="WP_169552559.1">
    <property type="nucleotide sequence ID" value="NZ_CP051677.1"/>
</dbReference>
<sequence>MEKLSDEQVALLRQHLLTTGTSDALINELIDHLACEVERYIWLGLPFDRALETVTEQATHKAVRHLRETYQVELTMSDEQLQQASLDDIVFQFRNKAYGAYDLRQSYRLAMRNAIIMGISFCLMLVAILDGINRKEWSYISLTGLAWILGVAGMTYAGVSWYLARIREQQYSV</sequence>
<feature type="transmembrane region" description="Helical" evidence="1">
    <location>
        <begin position="114"/>
        <end position="132"/>
    </location>
</feature>
<keyword evidence="3" id="KW-1185">Reference proteome</keyword>
<dbReference type="AlphaFoldDB" id="A0A7L5DX84"/>
<reference evidence="2 3" key="1">
    <citation type="submission" date="2020-04" db="EMBL/GenBank/DDBJ databases">
        <title>Genome sequencing of novel species.</title>
        <authorList>
            <person name="Heo J."/>
            <person name="Kim S.-J."/>
            <person name="Kim J.-S."/>
            <person name="Hong S.-B."/>
            <person name="Kwon S.-W."/>
        </authorList>
    </citation>
    <scope>NUCLEOTIDE SEQUENCE [LARGE SCALE GENOMIC DNA]</scope>
    <source>
        <strain evidence="2 3">CJU-R4</strain>
    </source>
</reference>
<protein>
    <submittedName>
        <fullName evidence="2">Uncharacterized protein</fullName>
    </submittedName>
</protein>
<organism evidence="2 3">
    <name type="scientific">Spirosoma rhododendri</name>
    <dbReference type="NCBI Taxonomy" id="2728024"/>
    <lineage>
        <taxon>Bacteria</taxon>
        <taxon>Pseudomonadati</taxon>
        <taxon>Bacteroidota</taxon>
        <taxon>Cytophagia</taxon>
        <taxon>Cytophagales</taxon>
        <taxon>Cytophagaceae</taxon>
        <taxon>Spirosoma</taxon>
    </lineage>
</organism>
<evidence type="ECO:0000313" key="3">
    <source>
        <dbReference type="Proteomes" id="UP000501128"/>
    </source>
</evidence>
<keyword evidence="1" id="KW-0472">Membrane</keyword>
<evidence type="ECO:0000256" key="1">
    <source>
        <dbReference type="SAM" id="Phobius"/>
    </source>
</evidence>
<dbReference type="Proteomes" id="UP000501128">
    <property type="component" value="Chromosome"/>
</dbReference>
<name>A0A7L5DX84_9BACT</name>
<accession>A0A7L5DX84</accession>
<keyword evidence="1" id="KW-1133">Transmembrane helix</keyword>
<evidence type="ECO:0000313" key="2">
    <source>
        <dbReference type="EMBL" id="QJD80587.1"/>
    </source>
</evidence>
<feature type="transmembrane region" description="Helical" evidence="1">
    <location>
        <begin position="144"/>
        <end position="164"/>
    </location>
</feature>
<dbReference type="EMBL" id="CP051677">
    <property type="protein sequence ID" value="QJD80587.1"/>
    <property type="molecule type" value="Genomic_DNA"/>
</dbReference>
<gene>
    <name evidence="2" type="ORF">HH216_20840</name>
</gene>
<proteinExistence type="predicted"/>
<dbReference type="KEGG" id="srho:HH216_20840"/>